<keyword evidence="3" id="KW-1185">Reference proteome</keyword>
<dbReference type="Proteomes" id="UP000238882">
    <property type="component" value="Unassembled WGS sequence"/>
</dbReference>
<keyword evidence="1" id="KW-1133">Transmembrane helix</keyword>
<feature type="transmembrane region" description="Helical" evidence="1">
    <location>
        <begin position="116"/>
        <end position="139"/>
    </location>
</feature>
<dbReference type="RefSeq" id="WP_105016449.1">
    <property type="nucleotide sequence ID" value="NZ_MSCN01000001.1"/>
</dbReference>
<reference evidence="2 3" key="1">
    <citation type="submission" date="2016-12" db="EMBL/GenBank/DDBJ databases">
        <title>Trade-off between light-utilization and light-protection in marine flavobacteria.</title>
        <authorList>
            <person name="Kumagai Y."/>
            <person name="Yoshizawa S."/>
            <person name="Kogure K."/>
            <person name="Iwasaki W."/>
        </authorList>
    </citation>
    <scope>NUCLEOTIDE SEQUENCE [LARGE SCALE GENOMIC DNA]</scope>
    <source>
        <strain evidence="2 3">NBRC 108759</strain>
    </source>
</reference>
<feature type="transmembrane region" description="Helical" evidence="1">
    <location>
        <begin position="184"/>
        <end position="208"/>
    </location>
</feature>
<protein>
    <submittedName>
        <fullName evidence="2">Uncharacterized protein</fullName>
    </submittedName>
</protein>
<proteinExistence type="predicted"/>
<keyword evidence="1" id="KW-0812">Transmembrane</keyword>
<evidence type="ECO:0000313" key="3">
    <source>
        <dbReference type="Proteomes" id="UP000238882"/>
    </source>
</evidence>
<evidence type="ECO:0000256" key="1">
    <source>
        <dbReference type="SAM" id="Phobius"/>
    </source>
</evidence>
<dbReference type="EMBL" id="MSCN01000001">
    <property type="protein sequence ID" value="PQJ79854.1"/>
    <property type="molecule type" value="Genomic_DNA"/>
</dbReference>
<comment type="caution">
    <text evidence="2">The sequence shown here is derived from an EMBL/GenBank/DDBJ whole genome shotgun (WGS) entry which is preliminary data.</text>
</comment>
<feature type="transmembrane region" description="Helical" evidence="1">
    <location>
        <begin position="151"/>
        <end position="172"/>
    </location>
</feature>
<feature type="transmembrane region" description="Helical" evidence="1">
    <location>
        <begin position="87"/>
        <end position="110"/>
    </location>
</feature>
<evidence type="ECO:0000313" key="2">
    <source>
        <dbReference type="EMBL" id="PQJ79854.1"/>
    </source>
</evidence>
<name>A0A2S7WQJ9_9FLAO</name>
<keyword evidence="1" id="KW-0472">Membrane</keyword>
<dbReference type="OrthoDB" id="1188278at2"/>
<sequence length="224" mass="26046">MELTKEQIQQIENRLKKSGLTYWDIRVEILDHLVSEIEAKIAKGESYNNAVENAYFKLNLNGNLESLNKRRLFVINKIVRKQYFTKILKLLTTLKSLFAIASFVFAYYLVFTNSNLQIFKIVTFTLISCPVILGVVLYLKEFYQKNSSGYLIYGSFYIFFAILLLNVVIQFIKPDGIIPVSKEIQLWIWFVVTCINSLSSFAGFLVYLNYSKRIKVIELNLKSL</sequence>
<dbReference type="AlphaFoldDB" id="A0A2S7WQJ9"/>
<accession>A0A2S7WQJ9</accession>
<organism evidence="2 3">
    <name type="scientific">Polaribacter porphyrae</name>
    <dbReference type="NCBI Taxonomy" id="1137780"/>
    <lineage>
        <taxon>Bacteria</taxon>
        <taxon>Pseudomonadati</taxon>
        <taxon>Bacteroidota</taxon>
        <taxon>Flavobacteriia</taxon>
        <taxon>Flavobacteriales</taxon>
        <taxon>Flavobacteriaceae</taxon>
    </lineage>
</organism>
<gene>
    <name evidence="2" type="ORF">BTO18_12000</name>
</gene>